<keyword evidence="1" id="KW-0805">Transcription regulation</keyword>
<evidence type="ECO:0000256" key="4">
    <source>
        <dbReference type="PROSITE-ProRule" id="PRU00335"/>
    </source>
</evidence>
<proteinExistence type="predicted"/>
<protein>
    <recommendedName>
        <fullName evidence="5">HTH tetR-type domain-containing protein</fullName>
    </recommendedName>
</protein>
<sequence length="198" mass="22243">MKDMNRSDHIINVANRLILEKGYSAFSYADVAAEIGIQKASIHYHFPSKANLVQNVVGRYRQEVRANLSKLDSLTNDPREKLEQYLSYWEASLQSKATDICLCAQLASEIPILPEEVTREIRGHFRDITDWLVRLLRDAAAENRFAGGEAPINEMAHSILASIHGGLLASRAFNDARQFSMVKNRLMSLINGKTTVAK</sequence>
<feature type="domain" description="HTH tetR-type" evidence="5">
    <location>
        <begin position="4"/>
        <end position="64"/>
    </location>
</feature>
<dbReference type="EMBL" id="CP009288">
    <property type="protein sequence ID" value="AIQ10972.1"/>
    <property type="molecule type" value="Genomic_DNA"/>
</dbReference>
<dbReference type="PANTHER" id="PTHR47506">
    <property type="entry name" value="TRANSCRIPTIONAL REGULATORY PROTEIN"/>
    <property type="match status" value="1"/>
</dbReference>
<evidence type="ECO:0000313" key="7">
    <source>
        <dbReference type="Proteomes" id="UP000029409"/>
    </source>
</evidence>
<dbReference type="AlphaFoldDB" id="A0A089HIR6"/>
<dbReference type="InterPro" id="IPR001647">
    <property type="entry name" value="HTH_TetR"/>
</dbReference>
<keyword evidence="7" id="KW-1185">Reference proteome</keyword>
<dbReference type="InterPro" id="IPR036271">
    <property type="entry name" value="Tet_transcr_reg_TetR-rel_C_sf"/>
</dbReference>
<feature type="DNA-binding region" description="H-T-H motif" evidence="4">
    <location>
        <begin position="27"/>
        <end position="46"/>
    </location>
</feature>
<dbReference type="InterPro" id="IPR011075">
    <property type="entry name" value="TetR_C"/>
</dbReference>
<evidence type="ECO:0000256" key="3">
    <source>
        <dbReference type="ARBA" id="ARBA00023163"/>
    </source>
</evidence>
<name>A0A089HIR6_PAEDU</name>
<dbReference type="PANTHER" id="PTHR47506:SF1">
    <property type="entry name" value="HTH-TYPE TRANSCRIPTIONAL REGULATOR YJDC"/>
    <property type="match status" value="1"/>
</dbReference>
<evidence type="ECO:0000259" key="5">
    <source>
        <dbReference type="PROSITE" id="PS50977"/>
    </source>
</evidence>
<dbReference type="SUPFAM" id="SSF46689">
    <property type="entry name" value="Homeodomain-like"/>
    <property type="match status" value="1"/>
</dbReference>
<dbReference type="SUPFAM" id="SSF48498">
    <property type="entry name" value="Tetracyclin repressor-like, C-terminal domain"/>
    <property type="match status" value="1"/>
</dbReference>
<evidence type="ECO:0000256" key="1">
    <source>
        <dbReference type="ARBA" id="ARBA00023015"/>
    </source>
</evidence>
<dbReference type="PRINTS" id="PR00455">
    <property type="entry name" value="HTHTETR"/>
</dbReference>
<dbReference type="Pfam" id="PF16925">
    <property type="entry name" value="TetR_C_13"/>
    <property type="match status" value="1"/>
</dbReference>
<reference evidence="6 7" key="1">
    <citation type="submission" date="2014-08" db="EMBL/GenBank/DDBJ databases">
        <title>Comparative genomics of the Paenibacillus odorifer group.</title>
        <authorList>
            <person name="den Bakker H.C."/>
            <person name="Tsai Y.-C."/>
            <person name="Martin N."/>
            <person name="Korlach J."/>
            <person name="Wiedmann M."/>
        </authorList>
    </citation>
    <scope>NUCLEOTIDE SEQUENCE [LARGE SCALE GENOMIC DNA]</scope>
    <source>
        <strain evidence="6 7">DSM 1735</strain>
    </source>
</reference>
<dbReference type="eggNOG" id="COG1309">
    <property type="taxonomic scope" value="Bacteria"/>
</dbReference>
<evidence type="ECO:0000256" key="2">
    <source>
        <dbReference type="ARBA" id="ARBA00023125"/>
    </source>
</evidence>
<organism evidence="6 7">
    <name type="scientific">Paenibacillus durus</name>
    <name type="common">Paenibacillus azotofixans</name>
    <dbReference type="NCBI Taxonomy" id="44251"/>
    <lineage>
        <taxon>Bacteria</taxon>
        <taxon>Bacillati</taxon>
        <taxon>Bacillota</taxon>
        <taxon>Bacilli</taxon>
        <taxon>Bacillales</taxon>
        <taxon>Paenibacillaceae</taxon>
        <taxon>Paenibacillus</taxon>
    </lineage>
</organism>
<dbReference type="Gene3D" id="1.10.357.10">
    <property type="entry name" value="Tetracycline Repressor, domain 2"/>
    <property type="match status" value="1"/>
</dbReference>
<dbReference type="STRING" id="44251.PDUR_02320"/>
<dbReference type="Pfam" id="PF00440">
    <property type="entry name" value="TetR_N"/>
    <property type="match status" value="1"/>
</dbReference>
<dbReference type="InterPro" id="IPR009057">
    <property type="entry name" value="Homeodomain-like_sf"/>
</dbReference>
<dbReference type="KEGG" id="pdu:PDUR_02320"/>
<dbReference type="Proteomes" id="UP000029409">
    <property type="component" value="Chromosome"/>
</dbReference>
<gene>
    <name evidence="6" type="ORF">PDUR_02320</name>
</gene>
<evidence type="ECO:0000313" key="6">
    <source>
        <dbReference type="EMBL" id="AIQ10972.1"/>
    </source>
</evidence>
<dbReference type="GO" id="GO:0003677">
    <property type="term" value="F:DNA binding"/>
    <property type="evidence" value="ECO:0007669"/>
    <property type="project" value="UniProtKB-UniRule"/>
</dbReference>
<keyword evidence="2 4" id="KW-0238">DNA-binding</keyword>
<keyword evidence="3" id="KW-0804">Transcription</keyword>
<accession>A0A089HIR6</accession>
<dbReference type="PROSITE" id="PS50977">
    <property type="entry name" value="HTH_TETR_2"/>
    <property type="match status" value="1"/>
</dbReference>